<dbReference type="InterPro" id="IPR010982">
    <property type="entry name" value="Lambda_DNA-bd_dom_sf"/>
</dbReference>
<dbReference type="CDD" id="cd00093">
    <property type="entry name" value="HTH_XRE"/>
    <property type="match status" value="1"/>
</dbReference>
<evidence type="ECO:0000256" key="1">
    <source>
        <dbReference type="ARBA" id="ARBA00023125"/>
    </source>
</evidence>
<organism evidence="3 4">
    <name type="scientific">Nocardioides piscis</name>
    <dbReference type="NCBI Taxonomy" id="2714938"/>
    <lineage>
        <taxon>Bacteria</taxon>
        <taxon>Bacillati</taxon>
        <taxon>Actinomycetota</taxon>
        <taxon>Actinomycetes</taxon>
        <taxon>Propionibacteriales</taxon>
        <taxon>Nocardioidaceae</taxon>
        <taxon>Nocardioides</taxon>
    </lineage>
</organism>
<sequence length="86" mass="9276">MRIREVREAAGVSLADGARQAGISYSYLSDVERGRRLPSLEVLDLIAVALGTTIIGLLKGTYPWDAVELIEAPMPPPDARRRLGSG</sequence>
<dbReference type="SUPFAM" id="SSF47413">
    <property type="entry name" value="lambda repressor-like DNA-binding domains"/>
    <property type="match status" value="1"/>
</dbReference>
<name>A0A6G7YD83_9ACTN</name>
<evidence type="ECO:0000313" key="4">
    <source>
        <dbReference type="Proteomes" id="UP000502035"/>
    </source>
</evidence>
<dbReference type="AlphaFoldDB" id="A0A6G7YD83"/>
<keyword evidence="1" id="KW-0238">DNA-binding</keyword>
<dbReference type="RefSeq" id="WP_166315286.1">
    <property type="nucleotide sequence ID" value="NZ_CP049866.1"/>
</dbReference>
<dbReference type="Proteomes" id="UP000502035">
    <property type="component" value="Chromosome"/>
</dbReference>
<dbReference type="GO" id="GO:0003700">
    <property type="term" value="F:DNA-binding transcription factor activity"/>
    <property type="evidence" value="ECO:0007669"/>
    <property type="project" value="TreeGrafter"/>
</dbReference>
<dbReference type="EMBL" id="CP049866">
    <property type="protein sequence ID" value="QIK74753.1"/>
    <property type="molecule type" value="Genomic_DNA"/>
</dbReference>
<dbReference type="Pfam" id="PF01381">
    <property type="entry name" value="HTH_3"/>
    <property type="match status" value="1"/>
</dbReference>
<dbReference type="InterPro" id="IPR050807">
    <property type="entry name" value="TransReg_Diox_bact_type"/>
</dbReference>
<dbReference type="InterPro" id="IPR001387">
    <property type="entry name" value="Cro/C1-type_HTH"/>
</dbReference>
<dbReference type="GO" id="GO:0003677">
    <property type="term" value="F:DNA binding"/>
    <property type="evidence" value="ECO:0007669"/>
    <property type="project" value="UniProtKB-KW"/>
</dbReference>
<dbReference type="GO" id="GO:0005829">
    <property type="term" value="C:cytosol"/>
    <property type="evidence" value="ECO:0007669"/>
    <property type="project" value="TreeGrafter"/>
</dbReference>
<dbReference type="PANTHER" id="PTHR46797">
    <property type="entry name" value="HTH-TYPE TRANSCRIPTIONAL REGULATOR"/>
    <property type="match status" value="1"/>
</dbReference>
<dbReference type="PANTHER" id="PTHR46797:SF1">
    <property type="entry name" value="METHYLPHOSPHONATE SYNTHASE"/>
    <property type="match status" value="1"/>
</dbReference>
<reference evidence="3 4" key="1">
    <citation type="submission" date="2020-03" db="EMBL/GenBank/DDBJ databases">
        <title>Nocardioides sp. nov., isolated from fish.</title>
        <authorList>
            <person name="Hyun D.-W."/>
            <person name="Bae J.-W."/>
        </authorList>
    </citation>
    <scope>NUCLEOTIDE SEQUENCE [LARGE SCALE GENOMIC DNA]</scope>
    <source>
        <strain evidence="3 4">HDW12A</strain>
    </source>
</reference>
<proteinExistence type="predicted"/>
<accession>A0A6G7YD83</accession>
<gene>
    <name evidence="3" type="ORF">G7071_04245</name>
</gene>
<evidence type="ECO:0000313" key="3">
    <source>
        <dbReference type="EMBL" id="QIK74753.1"/>
    </source>
</evidence>
<dbReference type="SMART" id="SM00530">
    <property type="entry name" value="HTH_XRE"/>
    <property type="match status" value="1"/>
</dbReference>
<dbReference type="Gene3D" id="1.10.260.40">
    <property type="entry name" value="lambda repressor-like DNA-binding domains"/>
    <property type="match status" value="1"/>
</dbReference>
<protein>
    <submittedName>
        <fullName evidence="3">Helix-turn-helix transcriptional regulator</fullName>
    </submittedName>
</protein>
<evidence type="ECO:0000259" key="2">
    <source>
        <dbReference type="PROSITE" id="PS50943"/>
    </source>
</evidence>
<dbReference type="PROSITE" id="PS50943">
    <property type="entry name" value="HTH_CROC1"/>
    <property type="match status" value="1"/>
</dbReference>
<keyword evidence="4" id="KW-1185">Reference proteome</keyword>
<feature type="domain" description="HTH cro/C1-type" evidence="2">
    <location>
        <begin position="3"/>
        <end position="57"/>
    </location>
</feature>
<dbReference type="KEGG" id="npi:G7071_04245"/>